<keyword evidence="1" id="KW-0812">Transmembrane</keyword>
<accession>A0A2J6PQR7</accession>
<reference evidence="2 3" key="1">
    <citation type="submission" date="2016-05" db="EMBL/GenBank/DDBJ databases">
        <title>A degradative enzymes factory behind the ericoid mycorrhizal symbiosis.</title>
        <authorList>
            <consortium name="DOE Joint Genome Institute"/>
            <person name="Martino E."/>
            <person name="Morin E."/>
            <person name="Grelet G."/>
            <person name="Kuo A."/>
            <person name="Kohler A."/>
            <person name="Daghino S."/>
            <person name="Barry K."/>
            <person name="Choi C."/>
            <person name="Cichocki N."/>
            <person name="Clum A."/>
            <person name="Copeland A."/>
            <person name="Hainaut M."/>
            <person name="Haridas S."/>
            <person name="Labutti K."/>
            <person name="Lindquist E."/>
            <person name="Lipzen A."/>
            <person name="Khouja H.-R."/>
            <person name="Murat C."/>
            <person name="Ohm R."/>
            <person name="Olson A."/>
            <person name="Spatafora J."/>
            <person name="Veneault-Fourrey C."/>
            <person name="Henrissat B."/>
            <person name="Grigoriev I."/>
            <person name="Martin F."/>
            <person name="Perotto S."/>
        </authorList>
    </citation>
    <scope>NUCLEOTIDE SEQUENCE [LARGE SCALE GENOMIC DNA]</scope>
    <source>
        <strain evidence="2 3">UAMH 7357</strain>
    </source>
</reference>
<dbReference type="Proteomes" id="UP000235672">
    <property type="component" value="Unassembled WGS sequence"/>
</dbReference>
<evidence type="ECO:0000313" key="2">
    <source>
        <dbReference type="EMBL" id="PMD16372.1"/>
    </source>
</evidence>
<name>A0A2J6PQR7_9HELO</name>
<proteinExistence type="predicted"/>
<evidence type="ECO:0000313" key="3">
    <source>
        <dbReference type="Proteomes" id="UP000235672"/>
    </source>
</evidence>
<dbReference type="AlphaFoldDB" id="A0A2J6PQR7"/>
<gene>
    <name evidence="2" type="ORF">NA56DRAFT_708929</name>
</gene>
<keyword evidence="1" id="KW-0472">Membrane</keyword>
<keyword evidence="3" id="KW-1185">Reference proteome</keyword>
<protein>
    <submittedName>
        <fullName evidence="2">Uncharacterized protein</fullName>
    </submittedName>
</protein>
<evidence type="ECO:0000256" key="1">
    <source>
        <dbReference type="SAM" id="Phobius"/>
    </source>
</evidence>
<keyword evidence="1" id="KW-1133">Transmembrane helix</keyword>
<organism evidence="2 3">
    <name type="scientific">Hyaloscypha hepaticicola</name>
    <dbReference type="NCBI Taxonomy" id="2082293"/>
    <lineage>
        <taxon>Eukaryota</taxon>
        <taxon>Fungi</taxon>
        <taxon>Dikarya</taxon>
        <taxon>Ascomycota</taxon>
        <taxon>Pezizomycotina</taxon>
        <taxon>Leotiomycetes</taxon>
        <taxon>Helotiales</taxon>
        <taxon>Hyaloscyphaceae</taxon>
        <taxon>Hyaloscypha</taxon>
    </lineage>
</organism>
<dbReference type="EMBL" id="KZ613506">
    <property type="protein sequence ID" value="PMD16372.1"/>
    <property type="molecule type" value="Genomic_DNA"/>
</dbReference>
<feature type="transmembrane region" description="Helical" evidence="1">
    <location>
        <begin position="15"/>
        <end position="40"/>
    </location>
</feature>
<sequence length="64" mass="7027">MEIGLDASYQRVRRVAMGLCGVEVLWLVMVCACAGLTTYAGDCVCGDLLEKKFEGDLINGEKRR</sequence>